<evidence type="ECO:0000313" key="16">
    <source>
        <dbReference type="EMBL" id="NNF07535.1"/>
    </source>
</evidence>
<dbReference type="Gene3D" id="3.40.50.620">
    <property type="entry name" value="HUPs"/>
    <property type="match status" value="1"/>
</dbReference>
<dbReference type="EC" id="2.7.7.2" evidence="14"/>
<comment type="caution">
    <text evidence="16">The sequence shown here is derived from an EMBL/GenBank/DDBJ whole genome shotgun (WGS) entry which is preliminary data.</text>
</comment>
<keyword evidence="9 14" id="KW-0274">FAD</keyword>
<dbReference type="NCBIfam" id="TIGR00125">
    <property type="entry name" value="cyt_tran_rel"/>
    <property type="match status" value="1"/>
</dbReference>
<dbReference type="EMBL" id="JABDJR010000494">
    <property type="protein sequence ID" value="NNF07535.1"/>
    <property type="molecule type" value="Genomic_DNA"/>
</dbReference>
<evidence type="ECO:0000256" key="5">
    <source>
        <dbReference type="ARBA" id="ARBA00022679"/>
    </source>
</evidence>
<dbReference type="CDD" id="cd02064">
    <property type="entry name" value="FAD_synthetase_N"/>
    <property type="match status" value="1"/>
</dbReference>
<dbReference type="NCBIfam" id="TIGR00083">
    <property type="entry name" value="ribF"/>
    <property type="match status" value="1"/>
</dbReference>
<evidence type="ECO:0000256" key="12">
    <source>
        <dbReference type="ARBA" id="ARBA00047880"/>
    </source>
</evidence>
<dbReference type="SUPFAM" id="SSF82114">
    <property type="entry name" value="Riboflavin kinase-like"/>
    <property type="match status" value="1"/>
</dbReference>
<dbReference type="GO" id="GO:0009231">
    <property type="term" value="P:riboflavin biosynthetic process"/>
    <property type="evidence" value="ECO:0007669"/>
    <property type="project" value="InterPro"/>
</dbReference>
<comment type="catalytic activity">
    <reaction evidence="13 14">
        <text>FMN + ATP + H(+) = FAD + diphosphate</text>
        <dbReference type="Rhea" id="RHEA:17237"/>
        <dbReference type="ChEBI" id="CHEBI:15378"/>
        <dbReference type="ChEBI" id="CHEBI:30616"/>
        <dbReference type="ChEBI" id="CHEBI:33019"/>
        <dbReference type="ChEBI" id="CHEBI:57692"/>
        <dbReference type="ChEBI" id="CHEBI:58210"/>
        <dbReference type="EC" id="2.7.7.2"/>
    </reaction>
</comment>
<dbReference type="SMART" id="SM00904">
    <property type="entry name" value="Flavokinase"/>
    <property type="match status" value="1"/>
</dbReference>
<dbReference type="GO" id="GO:0003919">
    <property type="term" value="F:FMN adenylyltransferase activity"/>
    <property type="evidence" value="ECO:0007669"/>
    <property type="project" value="UniProtKB-UniRule"/>
</dbReference>
<dbReference type="Pfam" id="PF01687">
    <property type="entry name" value="Flavokinase"/>
    <property type="match status" value="1"/>
</dbReference>
<sequence>MTPFVATIGTFDGVHRGHQAVVARARHMADSFGISVAGVTFDPHPKVVVAPDRAPKLLTLVPEKVEALAAAGCDEVWVLEFNRALASLSPEEFLHSHLMTRGELRGLVVGHDFAMGRDRVGSVDHLRRLGEKLGFPVEQVAVLADAAGPISSSRIRTALTEGNLDEVTQSLGRPYRLRGRVMKGRGEGTKLGFPTANLEVDPLQMLPRHGVYAVRVTGDDLQGEYLGALNIGIRPTYELDTVSIEVHLLDFSADLRGQGLILEFEAFLRPEQKFNGVQELADQIKRDTHQVRKALEEPK</sequence>
<evidence type="ECO:0000256" key="3">
    <source>
        <dbReference type="ARBA" id="ARBA00022630"/>
    </source>
</evidence>
<keyword evidence="11" id="KW-0511">Multifunctional enzyme</keyword>
<dbReference type="GO" id="GO:0009398">
    <property type="term" value="P:FMN biosynthetic process"/>
    <property type="evidence" value="ECO:0007669"/>
    <property type="project" value="UniProtKB-UniRule"/>
</dbReference>
<dbReference type="AlphaFoldDB" id="A0A7Y2H2Z4"/>
<evidence type="ECO:0000256" key="13">
    <source>
        <dbReference type="ARBA" id="ARBA00049494"/>
    </source>
</evidence>
<dbReference type="Pfam" id="PF06574">
    <property type="entry name" value="FAD_syn"/>
    <property type="match status" value="1"/>
</dbReference>
<evidence type="ECO:0000256" key="4">
    <source>
        <dbReference type="ARBA" id="ARBA00022643"/>
    </source>
</evidence>
<dbReference type="InterPro" id="IPR023465">
    <property type="entry name" value="Riboflavin_kinase_dom_sf"/>
</dbReference>
<comment type="catalytic activity">
    <reaction evidence="12 14">
        <text>riboflavin + ATP = FMN + ADP + H(+)</text>
        <dbReference type="Rhea" id="RHEA:14357"/>
        <dbReference type="ChEBI" id="CHEBI:15378"/>
        <dbReference type="ChEBI" id="CHEBI:30616"/>
        <dbReference type="ChEBI" id="CHEBI:57986"/>
        <dbReference type="ChEBI" id="CHEBI:58210"/>
        <dbReference type="ChEBI" id="CHEBI:456216"/>
        <dbReference type="EC" id="2.7.1.26"/>
    </reaction>
</comment>
<evidence type="ECO:0000313" key="17">
    <source>
        <dbReference type="Proteomes" id="UP000547674"/>
    </source>
</evidence>
<dbReference type="GO" id="GO:0008531">
    <property type="term" value="F:riboflavin kinase activity"/>
    <property type="evidence" value="ECO:0007669"/>
    <property type="project" value="UniProtKB-UniRule"/>
</dbReference>
<keyword evidence="7 14" id="KW-0547">Nucleotide-binding</keyword>
<name>A0A7Y2H2Z4_UNCEI</name>
<evidence type="ECO:0000256" key="10">
    <source>
        <dbReference type="ARBA" id="ARBA00022840"/>
    </source>
</evidence>
<evidence type="ECO:0000256" key="9">
    <source>
        <dbReference type="ARBA" id="ARBA00022827"/>
    </source>
</evidence>
<feature type="domain" description="Riboflavin kinase" evidence="15">
    <location>
        <begin position="170"/>
        <end position="296"/>
    </location>
</feature>
<evidence type="ECO:0000259" key="15">
    <source>
        <dbReference type="SMART" id="SM00904"/>
    </source>
</evidence>
<keyword evidence="10 14" id="KW-0067">ATP-binding</keyword>
<keyword evidence="6 14" id="KW-0548">Nucleotidyltransferase</keyword>
<dbReference type="InterPro" id="IPR014729">
    <property type="entry name" value="Rossmann-like_a/b/a_fold"/>
</dbReference>
<dbReference type="InterPro" id="IPR015864">
    <property type="entry name" value="FAD_synthase"/>
</dbReference>
<dbReference type="PANTHER" id="PTHR22749:SF6">
    <property type="entry name" value="RIBOFLAVIN KINASE"/>
    <property type="match status" value="1"/>
</dbReference>
<evidence type="ECO:0000256" key="11">
    <source>
        <dbReference type="ARBA" id="ARBA00023268"/>
    </source>
</evidence>
<proteinExistence type="inferred from homology"/>
<keyword evidence="5 14" id="KW-0808">Transferase</keyword>
<dbReference type="UniPathway" id="UPA00276">
    <property type="reaction ID" value="UER00406"/>
</dbReference>
<dbReference type="InterPro" id="IPR015865">
    <property type="entry name" value="Riboflavin_kinase_bac/euk"/>
</dbReference>
<evidence type="ECO:0000256" key="6">
    <source>
        <dbReference type="ARBA" id="ARBA00022695"/>
    </source>
</evidence>
<evidence type="ECO:0000256" key="1">
    <source>
        <dbReference type="ARBA" id="ARBA00004726"/>
    </source>
</evidence>
<dbReference type="GO" id="GO:0005524">
    <property type="term" value="F:ATP binding"/>
    <property type="evidence" value="ECO:0007669"/>
    <property type="project" value="UniProtKB-UniRule"/>
</dbReference>
<dbReference type="FunFam" id="3.40.50.620:FF:000021">
    <property type="entry name" value="Riboflavin biosynthesis protein"/>
    <property type="match status" value="1"/>
</dbReference>
<comment type="pathway">
    <text evidence="2 14">Cofactor biosynthesis; FMN biosynthesis; FMN from riboflavin (ATP route): step 1/1.</text>
</comment>
<dbReference type="InterPro" id="IPR002606">
    <property type="entry name" value="Riboflavin_kinase_bac"/>
</dbReference>
<dbReference type="GO" id="GO:0006747">
    <property type="term" value="P:FAD biosynthetic process"/>
    <property type="evidence" value="ECO:0007669"/>
    <property type="project" value="UniProtKB-UniRule"/>
</dbReference>
<organism evidence="16 17">
    <name type="scientific">Eiseniibacteriota bacterium</name>
    <dbReference type="NCBI Taxonomy" id="2212470"/>
    <lineage>
        <taxon>Bacteria</taxon>
        <taxon>Candidatus Eiseniibacteriota</taxon>
    </lineage>
</organism>
<dbReference type="NCBIfam" id="NF004160">
    <property type="entry name" value="PRK05627.1-3"/>
    <property type="match status" value="1"/>
</dbReference>
<dbReference type="PANTHER" id="PTHR22749">
    <property type="entry name" value="RIBOFLAVIN KINASE/FMN ADENYLYLTRANSFERASE"/>
    <property type="match status" value="1"/>
</dbReference>
<dbReference type="PIRSF" id="PIRSF004491">
    <property type="entry name" value="FAD_Synth"/>
    <property type="match status" value="1"/>
</dbReference>
<dbReference type="UniPathway" id="UPA00277">
    <property type="reaction ID" value="UER00407"/>
</dbReference>
<keyword evidence="8 14" id="KW-0418">Kinase</keyword>
<evidence type="ECO:0000256" key="8">
    <source>
        <dbReference type="ARBA" id="ARBA00022777"/>
    </source>
</evidence>
<comment type="pathway">
    <text evidence="1 14">Cofactor biosynthesis; FAD biosynthesis; FAD from FMN: step 1/1.</text>
</comment>
<keyword evidence="4 14" id="KW-0288">FMN</keyword>
<reference evidence="16 17" key="1">
    <citation type="submission" date="2020-03" db="EMBL/GenBank/DDBJ databases">
        <title>Metabolic flexibility allows generalist bacteria to become dominant in a frequently disturbed ecosystem.</title>
        <authorList>
            <person name="Chen Y.-J."/>
            <person name="Leung P.M."/>
            <person name="Bay S.K."/>
            <person name="Hugenholtz P."/>
            <person name="Kessler A.J."/>
            <person name="Shelley G."/>
            <person name="Waite D.W."/>
            <person name="Cook P.L."/>
            <person name="Greening C."/>
        </authorList>
    </citation>
    <scope>NUCLEOTIDE SEQUENCE [LARGE SCALE GENOMIC DNA]</scope>
    <source>
        <strain evidence="16">SS_bin_28</strain>
    </source>
</reference>
<comment type="similarity">
    <text evidence="14">Belongs to the ribF family.</text>
</comment>
<keyword evidence="3 14" id="KW-0285">Flavoprotein</keyword>
<dbReference type="InterPro" id="IPR023468">
    <property type="entry name" value="Riboflavin_kinase"/>
</dbReference>
<dbReference type="InterPro" id="IPR004821">
    <property type="entry name" value="Cyt_trans-like"/>
</dbReference>
<dbReference type="SUPFAM" id="SSF52374">
    <property type="entry name" value="Nucleotidylyl transferase"/>
    <property type="match status" value="1"/>
</dbReference>
<accession>A0A7Y2H2Z4</accession>
<dbReference type="EC" id="2.7.1.26" evidence="14"/>
<protein>
    <recommendedName>
        <fullName evidence="14">Riboflavin biosynthesis protein</fullName>
    </recommendedName>
    <domain>
        <recommendedName>
            <fullName evidence="14">Riboflavin kinase</fullName>
            <ecNumber evidence="14">2.7.1.26</ecNumber>
        </recommendedName>
        <alternativeName>
            <fullName evidence="14">Flavokinase</fullName>
        </alternativeName>
    </domain>
    <domain>
        <recommendedName>
            <fullName evidence="14">FMN adenylyltransferase</fullName>
            <ecNumber evidence="14">2.7.7.2</ecNumber>
        </recommendedName>
        <alternativeName>
            <fullName evidence="14">FAD pyrophosphorylase</fullName>
        </alternativeName>
        <alternativeName>
            <fullName evidence="14">FAD synthase</fullName>
        </alternativeName>
    </domain>
</protein>
<dbReference type="Proteomes" id="UP000547674">
    <property type="component" value="Unassembled WGS sequence"/>
</dbReference>
<evidence type="ECO:0000256" key="2">
    <source>
        <dbReference type="ARBA" id="ARBA00005201"/>
    </source>
</evidence>
<evidence type="ECO:0000256" key="7">
    <source>
        <dbReference type="ARBA" id="ARBA00022741"/>
    </source>
</evidence>
<gene>
    <name evidence="16" type="ORF">HKN21_12305</name>
</gene>
<dbReference type="Gene3D" id="2.40.30.30">
    <property type="entry name" value="Riboflavin kinase-like"/>
    <property type="match status" value="1"/>
</dbReference>
<evidence type="ECO:0000256" key="14">
    <source>
        <dbReference type="PIRNR" id="PIRNR004491"/>
    </source>
</evidence>